<evidence type="ECO:0000256" key="1">
    <source>
        <dbReference type="SAM" id="MobiDB-lite"/>
    </source>
</evidence>
<dbReference type="PANTHER" id="PTHR33164">
    <property type="entry name" value="TRANSCRIPTIONAL REGULATOR, MARR FAMILY"/>
    <property type="match status" value="1"/>
</dbReference>
<gene>
    <name evidence="3" type="ORF">MHL29_04020</name>
</gene>
<feature type="domain" description="HTH marR-type" evidence="2">
    <location>
        <begin position="1"/>
        <end position="133"/>
    </location>
</feature>
<dbReference type="PROSITE" id="PS50995">
    <property type="entry name" value="HTH_MARR_2"/>
    <property type="match status" value="1"/>
</dbReference>
<dbReference type="InterPro" id="IPR000835">
    <property type="entry name" value="HTH_MarR-typ"/>
</dbReference>
<dbReference type="Pfam" id="PF12802">
    <property type="entry name" value="MarR_2"/>
    <property type="match status" value="1"/>
</dbReference>
<dbReference type="InterPro" id="IPR039422">
    <property type="entry name" value="MarR/SlyA-like"/>
</dbReference>
<protein>
    <submittedName>
        <fullName evidence="3">MarR family transcriptional regulator</fullName>
    </submittedName>
</protein>
<dbReference type="SMART" id="SM00347">
    <property type="entry name" value="HTH_MARR"/>
    <property type="match status" value="1"/>
</dbReference>
<dbReference type="Proteomes" id="UP001521931">
    <property type="component" value="Unassembled WGS sequence"/>
</dbReference>
<dbReference type="SUPFAM" id="SSF46785">
    <property type="entry name" value="Winged helix' DNA-binding domain"/>
    <property type="match status" value="1"/>
</dbReference>
<evidence type="ECO:0000259" key="2">
    <source>
        <dbReference type="PROSITE" id="PS50995"/>
    </source>
</evidence>
<name>A0ABS9PZK6_9MICO</name>
<dbReference type="Gene3D" id="1.10.10.10">
    <property type="entry name" value="Winged helix-like DNA-binding domain superfamily/Winged helix DNA-binding domain"/>
    <property type="match status" value="1"/>
</dbReference>
<accession>A0ABS9PZK6</accession>
<evidence type="ECO:0000313" key="4">
    <source>
        <dbReference type="Proteomes" id="UP001521931"/>
    </source>
</evidence>
<organism evidence="3 4">
    <name type="scientific">Arsenicicoccus bolidensis</name>
    <dbReference type="NCBI Taxonomy" id="229480"/>
    <lineage>
        <taxon>Bacteria</taxon>
        <taxon>Bacillati</taxon>
        <taxon>Actinomycetota</taxon>
        <taxon>Actinomycetes</taxon>
        <taxon>Micrococcales</taxon>
        <taxon>Intrasporangiaceae</taxon>
        <taxon>Arsenicicoccus</taxon>
    </lineage>
</organism>
<dbReference type="InterPro" id="IPR036390">
    <property type="entry name" value="WH_DNA-bd_sf"/>
</dbReference>
<dbReference type="EMBL" id="JAKRCV010000007">
    <property type="protein sequence ID" value="MCG7321063.1"/>
    <property type="molecule type" value="Genomic_DNA"/>
</dbReference>
<comment type="caution">
    <text evidence="3">The sequence shown here is derived from an EMBL/GenBank/DDBJ whole genome shotgun (WGS) entry which is preliminary data.</text>
</comment>
<proteinExistence type="predicted"/>
<dbReference type="PANTHER" id="PTHR33164:SF43">
    <property type="entry name" value="HTH-TYPE TRANSCRIPTIONAL REPRESSOR YETL"/>
    <property type="match status" value="1"/>
</dbReference>
<dbReference type="RefSeq" id="WP_239262440.1">
    <property type="nucleotide sequence ID" value="NZ_JAKRCV010000007.1"/>
</dbReference>
<dbReference type="InterPro" id="IPR036388">
    <property type="entry name" value="WH-like_DNA-bd_sf"/>
</dbReference>
<reference evidence="3 4" key="1">
    <citation type="submission" date="2022-02" db="EMBL/GenBank/DDBJ databases">
        <title>Uncovering new skin microbiome diversity through culturing and metagenomics.</title>
        <authorList>
            <person name="Conlan S."/>
            <person name="Deming C."/>
            <person name="Nisc Comparative Sequencing Program N."/>
            <person name="Segre J.A."/>
        </authorList>
    </citation>
    <scope>NUCLEOTIDE SEQUENCE [LARGE SCALE GENOMIC DNA]</scope>
    <source>
        <strain evidence="3 4">ACRQZ</strain>
    </source>
</reference>
<keyword evidence="4" id="KW-1185">Reference proteome</keyword>
<feature type="region of interest" description="Disordered" evidence="1">
    <location>
        <begin position="137"/>
        <end position="156"/>
    </location>
</feature>
<evidence type="ECO:0000313" key="3">
    <source>
        <dbReference type="EMBL" id="MCG7321063.1"/>
    </source>
</evidence>
<sequence length="156" mass="16882">MTRAIIDAIRALRIELVLTNDRVAAAAGLLPRDLDVLDIIDRDGPCTPRYLSRRTGIPAATLTGVLARLERDAWIRRSADPADRRSAQVSSTDRFDELRALYGGVDAEVHALAATLDKGAASTVAAFLDQLGSTARDRREDLIPQDGHLPGSRSDP</sequence>